<gene>
    <name evidence="1" type="ORF">RCL2_001219800</name>
</gene>
<dbReference type="Proteomes" id="UP000615446">
    <property type="component" value="Unassembled WGS sequence"/>
</dbReference>
<accession>A0A8H3LB83</accession>
<dbReference type="AlphaFoldDB" id="A0A8H3LB83"/>
<organism evidence="1 2">
    <name type="scientific">Rhizophagus clarus</name>
    <dbReference type="NCBI Taxonomy" id="94130"/>
    <lineage>
        <taxon>Eukaryota</taxon>
        <taxon>Fungi</taxon>
        <taxon>Fungi incertae sedis</taxon>
        <taxon>Mucoromycota</taxon>
        <taxon>Glomeromycotina</taxon>
        <taxon>Glomeromycetes</taxon>
        <taxon>Glomerales</taxon>
        <taxon>Glomeraceae</taxon>
        <taxon>Rhizophagus</taxon>
    </lineage>
</organism>
<protein>
    <submittedName>
        <fullName evidence="1">Uncharacterized protein</fullName>
    </submittedName>
</protein>
<comment type="caution">
    <text evidence="1">The sequence shown here is derived from an EMBL/GenBank/DDBJ whole genome shotgun (WGS) entry which is preliminary data.</text>
</comment>
<sequence length="107" mass="12303">MSTILDDDNLNYLNLNINLNELNTPNDIENNSLILVQKKVGKKKDKVWEYFNVIDIPNDSYKNTVSLRCPKVTNNIKIEYLYAILLSKNSNSAQSTTSTNYKKDDNN</sequence>
<evidence type="ECO:0000313" key="1">
    <source>
        <dbReference type="EMBL" id="GES85107.1"/>
    </source>
</evidence>
<reference evidence="1" key="1">
    <citation type="submission" date="2019-10" db="EMBL/GenBank/DDBJ databases">
        <title>Conservation and host-specific expression of non-tandemly repeated heterogenous ribosome RNA gene in arbuscular mycorrhizal fungi.</title>
        <authorList>
            <person name="Maeda T."/>
            <person name="Kobayashi Y."/>
            <person name="Nakagawa T."/>
            <person name="Ezawa T."/>
            <person name="Yamaguchi K."/>
            <person name="Bino T."/>
            <person name="Nishimoto Y."/>
            <person name="Shigenobu S."/>
            <person name="Kawaguchi M."/>
        </authorList>
    </citation>
    <scope>NUCLEOTIDE SEQUENCE</scope>
    <source>
        <strain evidence="1">HR1</strain>
    </source>
</reference>
<name>A0A8H3LB83_9GLOM</name>
<evidence type="ECO:0000313" key="2">
    <source>
        <dbReference type="Proteomes" id="UP000615446"/>
    </source>
</evidence>
<proteinExistence type="predicted"/>
<dbReference type="EMBL" id="BLAL01000088">
    <property type="protein sequence ID" value="GES85107.1"/>
    <property type="molecule type" value="Genomic_DNA"/>
</dbReference>